<proteinExistence type="predicted"/>
<organism evidence="3 4">
    <name type="scientific">Streptomyces minutiscleroticus</name>
    <dbReference type="NCBI Taxonomy" id="68238"/>
    <lineage>
        <taxon>Bacteria</taxon>
        <taxon>Bacillati</taxon>
        <taxon>Actinomycetota</taxon>
        <taxon>Actinomycetes</taxon>
        <taxon>Kitasatosporales</taxon>
        <taxon>Streptomycetaceae</taxon>
        <taxon>Streptomyces</taxon>
    </lineage>
</organism>
<dbReference type="RefSeq" id="WP_190194090.1">
    <property type="nucleotide sequence ID" value="NZ_BMVU01000051.1"/>
</dbReference>
<dbReference type="EMBL" id="BMVU01000051">
    <property type="protein sequence ID" value="GGY03820.1"/>
    <property type="molecule type" value="Genomic_DNA"/>
</dbReference>
<feature type="compositionally biased region" description="Basic and acidic residues" evidence="1">
    <location>
        <begin position="155"/>
        <end position="170"/>
    </location>
</feature>
<dbReference type="Proteomes" id="UP000619244">
    <property type="component" value="Unassembled WGS sequence"/>
</dbReference>
<feature type="chain" id="PRO_5039084947" evidence="2">
    <location>
        <begin position="20"/>
        <end position="177"/>
    </location>
</feature>
<reference evidence="3" key="1">
    <citation type="journal article" date="2014" name="Int. J. Syst. Evol. Microbiol.">
        <title>Complete genome sequence of Corynebacterium casei LMG S-19264T (=DSM 44701T), isolated from a smear-ripened cheese.</title>
        <authorList>
            <consortium name="US DOE Joint Genome Institute (JGI-PGF)"/>
            <person name="Walter F."/>
            <person name="Albersmeier A."/>
            <person name="Kalinowski J."/>
            <person name="Ruckert C."/>
        </authorList>
    </citation>
    <scope>NUCLEOTIDE SEQUENCE</scope>
    <source>
        <strain evidence="3">JCM 4790</strain>
    </source>
</reference>
<keyword evidence="2" id="KW-0732">Signal</keyword>
<protein>
    <submittedName>
        <fullName evidence="3">Lipoprotein</fullName>
    </submittedName>
</protein>
<keyword evidence="3" id="KW-0449">Lipoprotein</keyword>
<evidence type="ECO:0000313" key="3">
    <source>
        <dbReference type="EMBL" id="GGY03820.1"/>
    </source>
</evidence>
<dbReference type="PROSITE" id="PS51257">
    <property type="entry name" value="PROKAR_LIPOPROTEIN"/>
    <property type="match status" value="1"/>
</dbReference>
<dbReference type="AlphaFoldDB" id="A0A918NXI4"/>
<evidence type="ECO:0000256" key="1">
    <source>
        <dbReference type="SAM" id="MobiDB-lite"/>
    </source>
</evidence>
<keyword evidence="4" id="KW-1185">Reference proteome</keyword>
<feature type="compositionally biased region" description="Gly residues" evidence="1">
    <location>
        <begin position="42"/>
        <end position="61"/>
    </location>
</feature>
<feature type="signal peptide" evidence="2">
    <location>
        <begin position="1"/>
        <end position="19"/>
    </location>
</feature>
<accession>A0A918NXI4</accession>
<feature type="region of interest" description="Disordered" evidence="1">
    <location>
        <begin position="24"/>
        <end position="177"/>
    </location>
</feature>
<comment type="caution">
    <text evidence="3">The sequence shown here is derived from an EMBL/GenBank/DDBJ whole genome shotgun (WGS) entry which is preliminary data.</text>
</comment>
<reference evidence="3" key="2">
    <citation type="submission" date="2020-09" db="EMBL/GenBank/DDBJ databases">
        <authorList>
            <person name="Sun Q."/>
            <person name="Ohkuma M."/>
        </authorList>
    </citation>
    <scope>NUCLEOTIDE SEQUENCE</scope>
    <source>
        <strain evidence="3">JCM 4790</strain>
    </source>
</reference>
<name>A0A918NXI4_9ACTN</name>
<evidence type="ECO:0000256" key="2">
    <source>
        <dbReference type="SAM" id="SignalP"/>
    </source>
</evidence>
<feature type="compositionally biased region" description="Low complexity" evidence="1">
    <location>
        <begin position="116"/>
        <end position="140"/>
    </location>
</feature>
<gene>
    <name evidence="3" type="ORF">GCM10010358_66860</name>
</gene>
<sequence>MRPVYVPVRLAAAALAVAAASGCVSVGNDEGGGARPAHPAGQRGGAVPDGGSAVTGGGPGYRGTSDGKRATAQDGVSAPGPASSPRAGKDPSASASRPAGPDRGDGGDGGAGPSERPSTAGPRPAPTRTAPSSTSAGESPSPSPDPTVAEPSSSAHEETTPQLAQRREPAPRAGAPA</sequence>
<evidence type="ECO:0000313" key="4">
    <source>
        <dbReference type="Proteomes" id="UP000619244"/>
    </source>
</evidence>